<evidence type="ECO:0000313" key="2">
    <source>
        <dbReference type="EMBL" id="KAJ1520406.1"/>
    </source>
</evidence>
<organism evidence="2 3">
    <name type="scientific">Megalurothrips usitatus</name>
    <name type="common">bean blossom thrips</name>
    <dbReference type="NCBI Taxonomy" id="439358"/>
    <lineage>
        <taxon>Eukaryota</taxon>
        <taxon>Metazoa</taxon>
        <taxon>Ecdysozoa</taxon>
        <taxon>Arthropoda</taxon>
        <taxon>Hexapoda</taxon>
        <taxon>Insecta</taxon>
        <taxon>Pterygota</taxon>
        <taxon>Neoptera</taxon>
        <taxon>Paraneoptera</taxon>
        <taxon>Thysanoptera</taxon>
        <taxon>Terebrantia</taxon>
        <taxon>Thripoidea</taxon>
        <taxon>Thripidae</taxon>
        <taxon>Megalurothrips</taxon>
    </lineage>
</organism>
<proteinExistence type="predicted"/>
<evidence type="ECO:0000259" key="1">
    <source>
        <dbReference type="SMART" id="SM00587"/>
    </source>
</evidence>
<dbReference type="AlphaFoldDB" id="A0AAV7X442"/>
<sequence>MAVTVLTRDEVHSMLETKLKTDEFRIVSVEESLPGIRLGFLADYAFISFEVQTPTPKESENVVKFSTFVKRLPANTNCREVAEDVKPELIVMEDMRRLGYAGVCSTREPVDRQHCEKALAAIARFHSASIISERSSKRSLREAYPEAMFENVFSKEVKFSRFVHFGLISAHDLVPHMPEYKGKDPTVIKAVQEKVMGFVEQVMGFIERNGDTLHVMCHGDPWISNFIFKYEDNVPTKALLIDFQMLRYAPPGRRSTFYSSCTNPWSLARLGQSKSWSSSASTTTASPGNCWRLTSQ</sequence>
<dbReference type="InterPro" id="IPR011009">
    <property type="entry name" value="Kinase-like_dom_sf"/>
</dbReference>
<feature type="domain" description="CHK kinase-like" evidence="1">
    <location>
        <begin position="90"/>
        <end position="264"/>
    </location>
</feature>
<gene>
    <name evidence="2" type="ORF">ONE63_003539</name>
</gene>
<reference evidence="2" key="1">
    <citation type="submission" date="2022-12" db="EMBL/GenBank/DDBJ databases">
        <title>Chromosome-level genome assembly of the bean flower thrips Megalurothrips usitatus.</title>
        <authorList>
            <person name="Ma L."/>
            <person name="Liu Q."/>
            <person name="Li H."/>
            <person name="Cai W."/>
        </authorList>
    </citation>
    <scope>NUCLEOTIDE SEQUENCE</scope>
    <source>
        <strain evidence="2">Cailab_2022a</strain>
    </source>
</reference>
<name>A0AAV7X442_9NEOP</name>
<dbReference type="Pfam" id="PF02958">
    <property type="entry name" value="EcKL"/>
    <property type="match status" value="1"/>
</dbReference>
<dbReference type="EMBL" id="JAPTSV010000014">
    <property type="protein sequence ID" value="KAJ1520406.1"/>
    <property type="molecule type" value="Genomic_DNA"/>
</dbReference>
<dbReference type="InterPro" id="IPR015897">
    <property type="entry name" value="CHK_kinase-like"/>
</dbReference>
<dbReference type="InterPro" id="IPR004119">
    <property type="entry name" value="EcKL"/>
</dbReference>
<keyword evidence="3" id="KW-1185">Reference proteome</keyword>
<comment type="caution">
    <text evidence="2">The sequence shown here is derived from an EMBL/GenBank/DDBJ whole genome shotgun (WGS) entry which is preliminary data.</text>
</comment>
<dbReference type="PANTHER" id="PTHR11012:SF48">
    <property type="entry name" value="CHK KINASE-LIKE DOMAIN-CONTAINING PROTEIN-RELATED"/>
    <property type="match status" value="1"/>
</dbReference>
<dbReference type="SUPFAM" id="SSF56112">
    <property type="entry name" value="Protein kinase-like (PK-like)"/>
    <property type="match status" value="1"/>
</dbReference>
<dbReference type="PANTHER" id="PTHR11012">
    <property type="entry name" value="PROTEIN KINASE-LIKE DOMAIN-CONTAINING"/>
    <property type="match status" value="1"/>
</dbReference>
<protein>
    <recommendedName>
        <fullName evidence="1">CHK kinase-like domain-containing protein</fullName>
    </recommendedName>
</protein>
<dbReference type="Gene3D" id="3.90.1200.10">
    <property type="match status" value="1"/>
</dbReference>
<dbReference type="SMART" id="SM00587">
    <property type="entry name" value="CHK"/>
    <property type="match status" value="1"/>
</dbReference>
<evidence type="ECO:0000313" key="3">
    <source>
        <dbReference type="Proteomes" id="UP001075354"/>
    </source>
</evidence>
<accession>A0AAV7X442</accession>
<dbReference type="Proteomes" id="UP001075354">
    <property type="component" value="Chromosome 14"/>
</dbReference>